<protein>
    <recommendedName>
        <fullName evidence="3">DUF2855 family protein</fullName>
    </recommendedName>
</protein>
<dbReference type="InterPro" id="IPR021276">
    <property type="entry name" value="DUF2855"/>
</dbReference>
<sequence length="357" mass="38632">MTTVDCWDLLTRKDDLAVGEPRPARVRAPRPGEIRVAVEKFGLTMNSVTYARLGDGHMPFFAAFPAPEGYGRVPVWAFVRVEESNHPGVAVGERYFGFVPISTHHVLPVEPTARGLLDTEPGRAFLPTWYRTFQRVAEPDALDDRRAVFRPIFPLSFHLADFLAGHAERGVKSVLVAGASSKSAIALADLLSRRTDLSVVGLTAPANLGFVGGLGFYDAVAAHDDLASVALAGPAVLVDFTGSHRRIRAAHERFAGELAAVTLVGYTHPESVQALPELAGPEPEFFFAPGVEEETLAAEGEDAFFARYHAEEDRFLAATRSWLGVAPRRGPEAILAGFRALLAGPRPPADTEVFCPR</sequence>
<dbReference type="EMBL" id="BMRB01000009">
    <property type="protein sequence ID" value="GGS57899.1"/>
    <property type="molecule type" value="Genomic_DNA"/>
</dbReference>
<name>A0A918GSD8_9PSEU</name>
<dbReference type="RefSeq" id="WP_189214080.1">
    <property type="nucleotide sequence ID" value="NZ_BMRB01000009.1"/>
</dbReference>
<reference evidence="1" key="1">
    <citation type="journal article" date="2014" name="Int. J. Syst. Evol. Microbiol.">
        <title>Complete genome sequence of Corynebacterium casei LMG S-19264T (=DSM 44701T), isolated from a smear-ripened cheese.</title>
        <authorList>
            <consortium name="US DOE Joint Genome Institute (JGI-PGF)"/>
            <person name="Walter F."/>
            <person name="Albersmeier A."/>
            <person name="Kalinowski J."/>
            <person name="Ruckert C."/>
        </authorList>
    </citation>
    <scope>NUCLEOTIDE SEQUENCE</scope>
    <source>
        <strain evidence="1">JCM 3276</strain>
    </source>
</reference>
<dbReference type="AlphaFoldDB" id="A0A918GSD8"/>
<organism evidence="1 2">
    <name type="scientific">Actinokineospora fastidiosa</name>
    <dbReference type="NCBI Taxonomy" id="1816"/>
    <lineage>
        <taxon>Bacteria</taxon>
        <taxon>Bacillati</taxon>
        <taxon>Actinomycetota</taxon>
        <taxon>Actinomycetes</taxon>
        <taxon>Pseudonocardiales</taxon>
        <taxon>Pseudonocardiaceae</taxon>
        <taxon>Actinokineospora</taxon>
    </lineage>
</organism>
<comment type="caution">
    <text evidence="1">The sequence shown here is derived from an EMBL/GenBank/DDBJ whole genome shotgun (WGS) entry which is preliminary data.</text>
</comment>
<proteinExistence type="predicted"/>
<keyword evidence="2" id="KW-1185">Reference proteome</keyword>
<evidence type="ECO:0000313" key="2">
    <source>
        <dbReference type="Proteomes" id="UP000660680"/>
    </source>
</evidence>
<reference evidence="1" key="2">
    <citation type="submission" date="2020-09" db="EMBL/GenBank/DDBJ databases">
        <authorList>
            <person name="Sun Q."/>
            <person name="Ohkuma M."/>
        </authorList>
    </citation>
    <scope>NUCLEOTIDE SEQUENCE</scope>
    <source>
        <strain evidence="1">JCM 3276</strain>
    </source>
</reference>
<evidence type="ECO:0000313" key="1">
    <source>
        <dbReference type="EMBL" id="GGS57899.1"/>
    </source>
</evidence>
<dbReference type="Pfam" id="PF11017">
    <property type="entry name" value="DUF2855"/>
    <property type="match status" value="1"/>
</dbReference>
<dbReference type="Proteomes" id="UP000660680">
    <property type="component" value="Unassembled WGS sequence"/>
</dbReference>
<gene>
    <name evidence="1" type="ORF">GCM10010171_61150</name>
</gene>
<accession>A0A918GSD8</accession>
<evidence type="ECO:0008006" key="3">
    <source>
        <dbReference type="Google" id="ProtNLM"/>
    </source>
</evidence>